<evidence type="ECO:0000313" key="4">
    <source>
        <dbReference type="Proteomes" id="UP001432322"/>
    </source>
</evidence>
<organism evidence="3 4">
    <name type="scientific">Pristionchus fissidentatus</name>
    <dbReference type="NCBI Taxonomy" id="1538716"/>
    <lineage>
        <taxon>Eukaryota</taxon>
        <taxon>Metazoa</taxon>
        <taxon>Ecdysozoa</taxon>
        <taxon>Nematoda</taxon>
        <taxon>Chromadorea</taxon>
        <taxon>Rhabditida</taxon>
        <taxon>Rhabditina</taxon>
        <taxon>Diplogasteromorpha</taxon>
        <taxon>Diplogasteroidea</taxon>
        <taxon>Neodiplogasteridae</taxon>
        <taxon>Pristionchus</taxon>
    </lineage>
</organism>
<dbReference type="PROSITE" id="PS50011">
    <property type="entry name" value="PROTEIN_KINASE_DOM"/>
    <property type="match status" value="1"/>
</dbReference>
<proteinExistence type="predicted"/>
<dbReference type="GO" id="GO:0005524">
    <property type="term" value="F:ATP binding"/>
    <property type="evidence" value="ECO:0007669"/>
    <property type="project" value="InterPro"/>
</dbReference>
<dbReference type="Pfam" id="PF00069">
    <property type="entry name" value="Pkinase"/>
    <property type="match status" value="1"/>
</dbReference>
<dbReference type="SUPFAM" id="SSF56112">
    <property type="entry name" value="Protein kinase-like (PK-like)"/>
    <property type="match status" value="1"/>
</dbReference>
<dbReference type="Gene3D" id="1.10.510.10">
    <property type="entry name" value="Transferase(Phosphotransferase) domain 1"/>
    <property type="match status" value="1"/>
</dbReference>
<evidence type="ECO:0000259" key="2">
    <source>
        <dbReference type="PROSITE" id="PS50011"/>
    </source>
</evidence>
<reference evidence="3" key="1">
    <citation type="submission" date="2023-10" db="EMBL/GenBank/DDBJ databases">
        <title>Genome assembly of Pristionchus species.</title>
        <authorList>
            <person name="Yoshida K."/>
            <person name="Sommer R.J."/>
        </authorList>
    </citation>
    <scope>NUCLEOTIDE SEQUENCE</scope>
    <source>
        <strain evidence="3">RS5133</strain>
    </source>
</reference>
<name>A0AAV5W1E7_9BILA</name>
<feature type="region of interest" description="Disordered" evidence="1">
    <location>
        <begin position="1"/>
        <end position="36"/>
    </location>
</feature>
<dbReference type="InterPro" id="IPR000719">
    <property type="entry name" value="Prot_kinase_dom"/>
</dbReference>
<dbReference type="AlphaFoldDB" id="A0AAV5W1E7"/>
<dbReference type="PANTHER" id="PTHR11909">
    <property type="entry name" value="CASEIN KINASE-RELATED"/>
    <property type="match status" value="1"/>
</dbReference>
<dbReference type="InterPro" id="IPR050235">
    <property type="entry name" value="CK1_Ser-Thr_kinase"/>
</dbReference>
<dbReference type="GO" id="GO:0004672">
    <property type="term" value="F:protein kinase activity"/>
    <property type="evidence" value="ECO:0007669"/>
    <property type="project" value="InterPro"/>
</dbReference>
<evidence type="ECO:0000313" key="3">
    <source>
        <dbReference type="EMBL" id="GMT25936.1"/>
    </source>
</evidence>
<gene>
    <name evidence="3" type="ORF">PFISCL1PPCAC_17233</name>
</gene>
<sequence>MKSTKSNKTQRRKKKERTCTSMVDYSRPDPPVENGKVFQSEQKKSYKIMRCLDTAKSVHIVTSLEDSNKVYTMKAALLRYANKRIRMKNEEDIHKEIDQAKGDIEKSRFIRLIESGTTPDFQFLILEPFEYSLGSCLKWRSSLCHGTIAHVARETLKALEALHKMGYMHCCFTPDIIMLGVQPNESKICLSEFGTARKIPTEEKKELVKALFPGPRRYAS</sequence>
<dbReference type="EMBL" id="BTSY01000004">
    <property type="protein sequence ID" value="GMT25936.1"/>
    <property type="molecule type" value="Genomic_DNA"/>
</dbReference>
<protein>
    <recommendedName>
        <fullName evidence="2">Protein kinase domain-containing protein</fullName>
    </recommendedName>
</protein>
<accession>A0AAV5W1E7</accession>
<feature type="domain" description="Protein kinase" evidence="2">
    <location>
        <begin position="46"/>
        <end position="220"/>
    </location>
</feature>
<dbReference type="Proteomes" id="UP001432322">
    <property type="component" value="Unassembled WGS sequence"/>
</dbReference>
<evidence type="ECO:0000256" key="1">
    <source>
        <dbReference type="SAM" id="MobiDB-lite"/>
    </source>
</evidence>
<dbReference type="InterPro" id="IPR011009">
    <property type="entry name" value="Kinase-like_dom_sf"/>
</dbReference>
<feature type="non-terminal residue" evidence="3">
    <location>
        <position position="220"/>
    </location>
</feature>
<comment type="caution">
    <text evidence="3">The sequence shown here is derived from an EMBL/GenBank/DDBJ whole genome shotgun (WGS) entry which is preliminary data.</text>
</comment>
<keyword evidence="4" id="KW-1185">Reference proteome</keyword>